<proteinExistence type="predicted"/>
<organism evidence="1 2">
    <name type="scientific">Nocardia halotolerans</name>
    <dbReference type="NCBI Taxonomy" id="1755878"/>
    <lineage>
        <taxon>Bacteria</taxon>
        <taxon>Bacillati</taxon>
        <taxon>Actinomycetota</taxon>
        <taxon>Actinomycetes</taxon>
        <taxon>Mycobacteriales</taxon>
        <taxon>Nocardiaceae</taxon>
        <taxon>Nocardia</taxon>
    </lineage>
</organism>
<dbReference type="EMBL" id="JBHSDL010000008">
    <property type="protein sequence ID" value="MFC4374282.1"/>
    <property type="molecule type" value="Genomic_DNA"/>
</dbReference>
<keyword evidence="2" id="KW-1185">Reference proteome</keyword>
<evidence type="ECO:0000313" key="2">
    <source>
        <dbReference type="Proteomes" id="UP001595844"/>
    </source>
</evidence>
<gene>
    <name evidence="1" type="ORF">ACFO5K_09220</name>
</gene>
<comment type="caution">
    <text evidence="1">The sequence shown here is derived from an EMBL/GenBank/DDBJ whole genome shotgun (WGS) entry which is preliminary data.</text>
</comment>
<reference evidence="2" key="1">
    <citation type="journal article" date="2019" name="Int. J. Syst. Evol. Microbiol.">
        <title>The Global Catalogue of Microorganisms (GCM) 10K type strain sequencing project: providing services to taxonomists for standard genome sequencing and annotation.</title>
        <authorList>
            <consortium name="The Broad Institute Genomics Platform"/>
            <consortium name="The Broad Institute Genome Sequencing Center for Infectious Disease"/>
            <person name="Wu L."/>
            <person name="Ma J."/>
        </authorList>
    </citation>
    <scope>NUCLEOTIDE SEQUENCE [LARGE SCALE GENOMIC DNA]</scope>
    <source>
        <strain evidence="2">IBRC-M 10490</strain>
    </source>
</reference>
<evidence type="ECO:0000313" key="1">
    <source>
        <dbReference type="EMBL" id="MFC4374282.1"/>
    </source>
</evidence>
<dbReference type="Proteomes" id="UP001595844">
    <property type="component" value="Unassembled WGS sequence"/>
</dbReference>
<name>A0ABV8VHM4_9NOCA</name>
<dbReference type="RefSeq" id="WP_378558987.1">
    <property type="nucleotide sequence ID" value="NZ_JBHSDL010000008.1"/>
</dbReference>
<protein>
    <recommendedName>
        <fullName evidence="3">DUF317 domain-containing protein</fullName>
    </recommendedName>
</protein>
<sequence length="82" mass="9053">MNRHELAAALIAAGVPPESFQIAEVHETSPPPTDFWFLRSGSDDDWEVGAYERGQFDVRANFDTEADAARWMLTTLTGAPSN</sequence>
<accession>A0ABV8VHM4</accession>
<evidence type="ECO:0008006" key="3">
    <source>
        <dbReference type="Google" id="ProtNLM"/>
    </source>
</evidence>